<evidence type="ECO:0000313" key="4">
    <source>
        <dbReference type="Proteomes" id="UP000245020"/>
    </source>
</evidence>
<accession>A0A2U2AGW5</accession>
<protein>
    <submittedName>
        <fullName evidence="3">Uncharacterized protein</fullName>
    </submittedName>
</protein>
<dbReference type="AlphaFoldDB" id="A0A2U2AGW5"/>
<feature type="region of interest" description="Disordered" evidence="1">
    <location>
        <begin position="206"/>
        <end position="226"/>
    </location>
</feature>
<reference evidence="4" key="1">
    <citation type="submission" date="2018-05" db="EMBL/GenBank/DDBJ databases">
        <title>Ignatzschineria dubaiensis sp. nov., isolated from necrotic foot tissues of dromedaries (Camelus dromedarius) and associated maggots in Dubai, United Arab Emirates.</title>
        <authorList>
            <person name="Tsang C.C."/>
            <person name="Tang J.Y.M."/>
            <person name="Fong J.Y.H."/>
            <person name="Kinne J."/>
            <person name="Lee H.H."/>
            <person name="Joseph M."/>
            <person name="Jose S."/>
            <person name="Schuster R.K."/>
            <person name="Tang Y."/>
            <person name="Sivakumar S."/>
            <person name="Chen J.H.K."/>
            <person name="Teng J.L.L."/>
            <person name="Lau S.K.P."/>
            <person name="Wernery U."/>
            <person name="Woo P.C.Y."/>
        </authorList>
    </citation>
    <scope>NUCLEOTIDE SEQUENCE [LARGE SCALE GENOMIC DNA]</scope>
    <source>
        <strain evidence="4">KCTC 22644</strain>
    </source>
</reference>
<feature type="transmembrane region" description="Helical" evidence="2">
    <location>
        <begin position="177"/>
        <end position="196"/>
    </location>
</feature>
<feature type="compositionally biased region" description="Low complexity" evidence="1">
    <location>
        <begin position="209"/>
        <end position="226"/>
    </location>
</feature>
<keyword evidence="2" id="KW-1133">Transmembrane helix</keyword>
<keyword evidence="2" id="KW-0812">Transmembrane</keyword>
<dbReference type="RefSeq" id="WP_109188523.1">
    <property type="nucleotide sequence ID" value="NZ_QEWQ01000001.1"/>
</dbReference>
<feature type="transmembrane region" description="Helical" evidence="2">
    <location>
        <begin position="242"/>
        <end position="262"/>
    </location>
</feature>
<feature type="transmembrane region" description="Helical" evidence="2">
    <location>
        <begin position="114"/>
        <end position="134"/>
    </location>
</feature>
<dbReference type="Proteomes" id="UP000245020">
    <property type="component" value="Unassembled WGS sequence"/>
</dbReference>
<feature type="transmembrane region" description="Helical" evidence="2">
    <location>
        <begin position="84"/>
        <end position="102"/>
    </location>
</feature>
<evidence type="ECO:0000313" key="3">
    <source>
        <dbReference type="EMBL" id="PWD81904.1"/>
    </source>
</evidence>
<evidence type="ECO:0000256" key="2">
    <source>
        <dbReference type="SAM" id="Phobius"/>
    </source>
</evidence>
<sequence length="283" mass="32157">MNYSTDPDHHSAEDRSRALWRSLSVGRYSLYNLLLLLVMGLTILAIIYGFYRFLQAKLPLGASIESIGMMEILALLTQFFQLKYLWAGLFLIFALCWSYLYLCRIKATILPTSLGALLLLLFYGLLIYLGYRIYLAFQGSSLLLFSAKLKQFIKAPTEIRFEQLIPPAWIALLQQKIYLNLLLGGYMLLWLSALLLPNRSDDRSQVDASSVPTSSVPTSSVSTSPTSKSVCCQFIKYSAMGLLLLFCAFTFYGAIKVMLYSIPMEYFTHYDRFLELIAPLRGQ</sequence>
<name>A0A2U2AGW5_9GAMM</name>
<dbReference type="EMBL" id="QEWQ01000001">
    <property type="protein sequence ID" value="PWD81904.1"/>
    <property type="molecule type" value="Genomic_DNA"/>
</dbReference>
<feature type="transmembrane region" description="Helical" evidence="2">
    <location>
        <begin position="58"/>
        <end position="78"/>
    </location>
</feature>
<keyword evidence="4" id="KW-1185">Reference proteome</keyword>
<evidence type="ECO:0000256" key="1">
    <source>
        <dbReference type="SAM" id="MobiDB-lite"/>
    </source>
</evidence>
<dbReference type="OrthoDB" id="9823049at2"/>
<proteinExistence type="predicted"/>
<organism evidence="3 4">
    <name type="scientific">Ignatzschineria ureiclastica</name>
    <dbReference type="NCBI Taxonomy" id="472582"/>
    <lineage>
        <taxon>Bacteria</taxon>
        <taxon>Pseudomonadati</taxon>
        <taxon>Pseudomonadota</taxon>
        <taxon>Gammaproteobacteria</taxon>
        <taxon>Cardiobacteriales</taxon>
        <taxon>Ignatzschineriaceae</taxon>
        <taxon>Ignatzschineria</taxon>
    </lineage>
</organism>
<gene>
    <name evidence="3" type="ORF">DC083_01620</name>
</gene>
<feature type="transmembrane region" description="Helical" evidence="2">
    <location>
        <begin position="30"/>
        <end position="51"/>
    </location>
</feature>
<keyword evidence="2" id="KW-0472">Membrane</keyword>
<comment type="caution">
    <text evidence="3">The sequence shown here is derived from an EMBL/GenBank/DDBJ whole genome shotgun (WGS) entry which is preliminary data.</text>
</comment>